<comment type="caution">
    <text evidence="3">The sequence shown here is derived from an EMBL/GenBank/DDBJ whole genome shotgun (WGS) entry which is preliminary data.</text>
</comment>
<dbReference type="InterPro" id="IPR007335">
    <property type="entry name" value="DUF413"/>
</dbReference>
<organism evidence="3 4">
    <name type="scientific">Pseudoalteromonas phenolica</name>
    <dbReference type="NCBI Taxonomy" id="161398"/>
    <lineage>
        <taxon>Bacteria</taxon>
        <taxon>Pseudomonadati</taxon>
        <taxon>Pseudomonadota</taxon>
        <taxon>Gammaproteobacteria</taxon>
        <taxon>Alteromonadales</taxon>
        <taxon>Pseudoalteromonadaceae</taxon>
        <taxon>Pseudoalteromonas</taxon>
    </lineage>
</organism>
<comment type="similarity">
    <text evidence="1">Belongs to the MaoP family.</text>
</comment>
<dbReference type="AlphaFoldDB" id="A0A5S3YZK7"/>
<evidence type="ECO:0000256" key="1">
    <source>
        <dbReference type="ARBA" id="ARBA00093464"/>
    </source>
</evidence>
<dbReference type="EMBL" id="PNCM01000006">
    <property type="protein sequence ID" value="TMP83572.1"/>
    <property type="molecule type" value="Genomic_DNA"/>
</dbReference>
<proteinExistence type="inferred from homology"/>
<name>A0A5S3YZK7_9GAMM</name>
<reference evidence="3 4" key="1">
    <citation type="submission" date="2017-12" db="EMBL/GenBank/DDBJ databases">
        <authorList>
            <person name="Paulsen S."/>
            <person name="Gram L.K."/>
        </authorList>
    </citation>
    <scope>NUCLEOTIDE SEQUENCE [LARGE SCALE GENOMIC DNA]</scope>
    <source>
        <strain evidence="3 4">S1189</strain>
    </source>
</reference>
<sequence length="122" mass="13740">MANHLGEHMNTTIRKGKTLFYGDHTFSHGLSRSGHFTLKEAEFLESYGHTLSALVNETLQPENDEEQLFVVQVNDEGESTLHAAKLWKKYLKVINKSKVGHSFSRSSGRTVQDMGNEFSLAD</sequence>
<evidence type="ECO:0000313" key="3">
    <source>
        <dbReference type="EMBL" id="TMP83572.1"/>
    </source>
</evidence>
<protein>
    <recommendedName>
        <fullName evidence="2">Macrodomain Ori protein</fullName>
    </recommendedName>
</protein>
<evidence type="ECO:0000313" key="4">
    <source>
        <dbReference type="Proteomes" id="UP000307362"/>
    </source>
</evidence>
<evidence type="ECO:0000256" key="2">
    <source>
        <dbReference type="ARBA" id="ARBA00093628"/>
    </source>
</evidence>
<dbReference type="Pfam" id="PF04219">
    <property type="entry name" value="DUF413"/>
    <property type="match status" value="1"/>
</dbReference>
<dbReference type="OrthoDB" id="6400110at2"/>
<dbReference type="Proteomes" id="UP000307362">
    <property type="component" value="Unassembled WGS sequence"/>
</dbReference>
<accession>A0A5S3YZK7</accession>
<reference evidence="4" key="2">
    <citation type="submission" date="2019-06" db="EMBL/GenBank/DDBJ databases">
        <title>Co-occurence of chitin degradation, pigmentation and bioactivity in marine Pseudoalteromonas.</title>
        <authorList>
            <person name="Sonnenschein E.C."/>
            <person name="Bech P.K."/>
        </authorList>
    </citation>
    <scope>NUCLEOTIDE SEQUENCE [LARGE SCALE GENOMIC DNA]</scope>
    <source>
        <strain evidence="4">S1189</strain>
    </source>
</reference>
<gene>
    <name evidence="3" type="ORF">CWB73_01740</name>
</gene>